<dbReference type="GO" id="GO:0005840">
    <property type="term" value="C:ribosome"/>
    <property type="evidence" value="ECO:0007669"/>
    <property type="project" value="UniProtKB-KW"/>
</dbReference>
<dbReference type="GO" id="GO:0003735">
    <property type="term" value="F:structural constituent of ribosome"/>
    <property type="evidence" value="ECO:0007669"/>
    <property type="project" value="InterPro"/>
</dbReference>
<protein>
    <recommendedName>
        <fullName evidence="6">Ribosomal protein S17</fullName>
    </recommendedName>
</protein>
<reference evidence="4 5" key="1">
    <citation type="submission" date="2015-12" db="EMBL/GenBank/DDBJ databases">
        <title>Dictyostelia acquired genes for synthesis and detection of signals that induce cell-type specialization by lateral gene transfer from prokaryotes.</title>
        <authorList>
            <person name="Gloeckner G."/>
            <person name="Schaap P."/>
        </authorList>
    </citation>
    <scope>NUCLEOTIDE SEQUENCE [LARGE SCALE GENOMIC DNA]</scope>
    <source>
        <strain evidence="4 5">TK</strain>
    </source>
</reference>
<dbReference type="InterPro" id="IPR000266">
    <property type="entry name" value="Ribosomal_uS17"/>
</dbReference>
<dbReference type="Pfam" id="PF00366">
    <property type="entry name" value="Ribosomal_S17"/>
    <property type="match status" value="1"/>
</dbReference>
<gene>
    <name evidence="4" type="ORF">DLAC_11620</name>
</gene>
<dbReference type="OrthoDB" id="274752at2759"/>
<evidence type="ECO:0000313" key="5">
    <source>
        <dbReference type="Proteomes" id="UP000076078"/>
    </source>
</evidence>
<dbReference type="AlphaFoldDB" id="A0A151ZJ19"/>
<dbReference type="GO" id="GO:1990904">
    <property type="term" value="C:ribonucleoprotein complex"/>
    <property type="evidence" value="ECO:0007669"/>
    <property type="project" value="UniProtKB-KW"/>
</dbReference>
<dbReference type="InterPro" id="IPR012340">
    <property type="entry name" value="NA-bd_OB-fold"/>
</dbReference>
<dbReference type="PANTHER" id="PTHR10744">
    <property type="entry name" value="40S RIBOSOMAL PROTEIN S11 FAMILY MEMBER"/>
    <property type="match status" value="1"/>
</dbReference>
<dbReference type="OMA" id="KYMIHDP"/>
<evidence type="ECO:0000256" key="3">
    <source>
        <dbReference type="ARBA" id="ARBA00023274"/>
    </source>
</evidence>
<evidence type="ECO:0000256" key="1">
    <source>
        <dbReference type="ARBA" id="ARBA00010254"/>
    </source>
</evidence>
<dbReference type="FunCoup" id="A0A151ZJ19">
    <property type="interactions" value="159"/>
</dbReference>
<name>A0A151ZJ19_TIELA</name>
<dbReference type="CDD" id="cd00364">
    <property type="entry name" value="Ribosomal_uS17"/>
    <property type="match status" value="1"/>
</dbReference>
<comment type="similarity">
    <text evidence="1">Belongs to the universal ribosomal protein uS17 family.</text>
</comment>
<dbReference type="GO" id="GO:0005739">
    <property type="term" value="C:mitochondrion"/>
    <property type="evidence" value="ECO:0007669"/>
    <property type="project" value="TreeGrafter"/>
</dbReference>
<dbReference type="SUPFAM" id="SSF50249">
    <property type="entry name" value="Nucleic acid-binding proteins"/>
    <property type="match status" value="1"/>
</dbReference>
<proteinExistence type="inferred from homology"/>
<evidence type="ECO:0008006" key="6">
    <source>
        <dbReference type="Google" id="ProtNLM"/>
    </source>
</evidence>
<dbReference type="EMBL" id="LODT01000025">
    <property type="protein sequence ID" value="KYQ93889.1"/>
    <property type="molecule type" value="Genomic_DNA"/>
</dbReference>
<evidence type="ECO:0000313" key="4">
    <source>
        <dbReference type="EMBL" id="KYQ93889.1"/>
    </source>
</evidence>
<keyword evidence="2" id="KW-0689">Ribosomal protein</keyword>
<accession>A0A151ZJ19</accession>
<sequence>MISKLFEVLNKQQKIISGLVIRKTHTKTAMCEVTKVFFNRGKYACLDKKVTKYMIHDPEDQCSVGDFVHFKPCRPLSKRKSHVLDKIVKKNPLEEFIKANPQYLVTPAEIKQQAQKDKINYTHMKDL</sequence>
<evidence type="ECO:0000256" key="2">
    <source>
        <dbReference type="ARBA" id="ARBA00022980"/>
    </source>
</evidence>
<comment type="caution">
    <text evidence="4">The sequence shown here is derived from an EMBL/GenBank/DDBJ whole genome shotgun (WGS) entry which is preliminary data.</text>
</comment>
<dbReference type="InParanoid" id="A0A151ZJ19"/>
<keyword evidence="3" id="KW-0687">Ribonucleoprotein</keyword>
<keyword evidence="5" id="KW-1185">Reference proteome</keyword>
<dbReference type="GO" id="GO:0006412">
    <property type="term" value="P:translation"/>
    <property type="evidence" value="ECO:0007669"/>
    <property type="project" value="InterPro"/>
</dbReference>
<dbReference type="PANTHER" id="PTHR10744:SF1">
    <property type="entry name" value="SMALL RIBOSOMAL SUBUNIT PROTEIN US17M"/>
    <property type="match status" value="1"/>
</dbReference>
<dbReference type="STRING" id="361077.A0A151ZJ19"/>
<organism evidence="4 5">
    <name type="scientific">Tieghemostelium lacteum</name>
    <name type="common">Slime mold</name>
    <name type="synonym">Dictyostelium lacteum</name>
    <dbReference type="NCBI Taxonomy" id="361077"/>
    <lineage>
        <taxon>Eukaryota</taxon>
        <taxon>Amoebozoa</taxon>
        <taxon>Evosea</taxon>
        <taxon>Eumycetozoa</taxon>
        <taxon>Dictyostelia</taxon>
        <taxon>Dictyosteliales</taxon>
        <taxon>Raperosteliaceae</taxon>
        <taxon>Tieghemostelium</taxon>
    </lineage>
</organism>
<dbReference type="Gene3D" id="2.40.50.140">
    <property type="entry name" value="Nucleic acid-binding proteins"/>
    <property type="match status" value="1"/>
</dbReference>
<dbReference type="Proteomes" id="UP000076078">
    <property type="component" value="Unassembled WGS sequence"/>
</dbReference>